<feature type="region of interest" description="Disordered" evidence="1">
    <location>
        <begin position="98"/>
        <end position="124"/>
    </location>
</feature>
<sequence length="283" mass="31951">MKIYITKANDSFASIAQNFSIKDENYLKTFHNLSCPENDIIHGEPEVGKQVFIPENPQFLIDKKVLQSDEKLNLEKELNYTEESYTDGQPSNEILLTENKSNTLSESSKKDDSTTQKSDDSSEHDGKYFVIQKGTCQCNQGFKFPKFKVTSHQKHYWNNAESQADYLAVTEDDLQLDPAIQPFGQCKLKPTSGGYLPCNYAPAGKWQKTYEKVKILGKSCLTEISELTCVTGGKITVLKHGQQSGISNTQISNANPIEQQIYNPLVNIDELKDEMDNENNYAH</sequence>
<proteinExistence type="predicted"/>
<dbReference type="OrthoDB" id="1215716at2"/>
<name>A0A2M9BX44_9FLAO</name>
<dbReference type="AlphaFoldDB" id="A0A2M9BX44"/>
<evidence type="ECO:0000313" key="2">
    <source>
        <dbReference type="EMBL" id="PJJ62536.1"/>
    </source>
</evidence>
<keyword evidence="3" id="KW-1185">Reference proteome</keyword>
<dbReference type="RefSeq" id="WP_100378313.1">
    <property type="nucleotide sequence ID" value="NZ_PGFD01000004.1"/>
</dbReference>
<protein>
    <submittedName>
        <fullName evidence="2">Uncharacterized protein DUF4280</fullName>
    </submittedName>
</protein>
<dbReference type="EMBL" id="PGFD01000004">
    <property type="protein sequence ID" value="PJJ62536.1"/>
    <property type="molecule type" value="Genomic_DNA"/>
</dbReference>
<organism evidence="2 3">
    <name type="scientific">Chryseobacterium geocarposphaerae</name>
    <dbReference type="NCBI Taxonomy" id="1416776"/>
    <lineage>
        <taxon>Bacteria</taxon>
        <taxon>Pseudomonadati</taxon>
        <taxon>Bacteroidota</taxon>
        <taxon>Flavobacteriia</taxon>
        <taxon>Flavobacteriales</taxon>
        <taxon>Weeksellaceae</taxon>
        <taxon>Chryseobacterium group</taxon>
        <taxon>Chryseobacterium</taxon>
    </lineage>
</organism>
<evidence type="ECO:0000256" key="1">
    <source>
        <dbReference type="SAM" id="MobiDB-lite"/>
    </source>
</evidence>
<evidence type="ECO:0000313" key="3">
    <source>
        <dbReference type="Proteomes" id="UP000228740"/>
    </source>
</evidence>
<gene>
    <name evidence="2" type="ORF">CLV73_3702</name>
</gene>
<dbReference type="Pfam" id="PF14107">
    <property type="entry name" value="DUF4280"/>
    <property type="match status" value="1"/>
</dbReference>
<feature type="compositionally biased region" description="Basic and acidic residues" evidence="1">
    <location>
        <begin position="107"/>
        <end position="124"/>
    </location>
</feature>
<comment type="caution">
    <text evidence="2">The sequence shown here is derived from an EMBL/GenBank/DDBJ whole genome shotgun (WGS) entry which is preliminary data.</text>
</comment>
<dbReference type="Proteomes" id="UP000228740">
    <property type="component" value="Unassembled WGS sequence"/>
</dbReference>
<accession>A0A2M9BX44</accession>
<dbReference type="InterPro" id="IPR025460">
    <property type="entry name" value="DUF4280"/>
</dbReference>
<reference evidence="2 3" key="1">
    <citation type="submission" date="2017-11" db="EMBL/GenBank/DDBJ databases">
        <title>Genomic Encyclopedia of Archaeal and Bacterial Type Strains, Phase II (KMG-II): From Individual Species to Whole Genera.</title>
        <authorList>
            <person name="Goeker M."/>
        </authorList>
    </citation>
    <scope>NUCLEOTIDE SEQUENCE [LARGE SCALE GENOMIC DNA]</scope>
    <source>
        <strain evidence="2 3">DSM 27617</strain>
    </source>
</reference>